<evidence type="ECO:0008006" key="4">
    <source>
        <dbReference type="Google" id="ProtNLM"/>
    </source>
</evidence>
<protein>
    <recommendedName>
        <fullName evidence="4">Hydrophobin</fullName>
    </recommendedName>
</protein>
<sequence length="100" mass="9755">MQYSTIFTILASVAVVAAMPQAAVSSQCGAGNAVSCCNTAGDSDLITAVVAGSCSIQVPVIAAAIGNSCNAGNTFCCPLDQSSDGTVLDAGLPCVPVNVN</sequence>
<dbReference type="OrthoDB" id="3638996at2759"/>
<evidence type="ECO:0000313" key="2">
    <source>
        <dbReference type="EMBL" id="PPJ57358.1"/>
    </source>
</evidence>
<dbReference type="Proteomes" id="UP000237631">
    <property type="component" value="Unassembled WGS sequence"/>
</dbReference>
<name>A0A2S6CC97_9PEZI</name>
<gene>
    <name evidence="2" type="ORF">CBER1_01368</name>
</gene>
<comment type="caution">
    <text evidence="2">The sequence shown here is derived from an EMBL/GenBank/DDBJ whole genome shotgun (WGS) entry which is preliminary data.</text>
</comment>
<evidence type="ECO:0000256" key="1">
    <source>
        <dbReference type="SAM" id="SignalP"/>
    </source>
</evidence>
<feature type="signal peptide" evidence="1">
    <location>
        <begin position="1"/>
        <end position="18"/>
    </location>
</feature>
<feature type="chain" id="PRO_5015783410" description="Hydrophobin" evidence="1">
    <location>
        <begin position="19"/>
        <end position="100"/>
    </location>
</feature>
<keyword evidence="3" id="KW-1185">Reference proteome</keyword>
<keyword evidence="1" id="KW-0732">Signal</keyword>
<evidence type="ECO:0000313" key="3">
    <source>
        <dbReference type="Proteomes" id="UP000237631"/>
    </source>
</evidence>
<proteinExistence type="predicted"/>
<dbReference type="EMBL" id="PNEN01000495">
    <property type="protein sequence ID" value="PPJ57358.1"/>
    <property type="molecule type" value="Genomic_DNA"/>
</dbReference>
<dbReference type="AlphaFoldDB" id="A0A2S6CC97"/>
<reference evidence="3" key="1">
    <citation type="journal article" date="2017" name="bioRxiv">
        <title>Conservation of a gene cluster reveals novel cercosporin biosynthetic mechanisms and extends production to the genus Colletotrichum.</title>
        <authorList>
            <person name="de Jonge R."/>
            <person name="Ebert M.K."/>
            <person name="Huitt-Roehl C.R."/>
            <person name="Pal P."/>
            <person name="Suttle J.C."/>
            <person name="Spanner R.E."/>
            <person name="Neubauer J.D."/>
            <person name="Jurick W.M.II."/>
            <person name="Stott K.A."/>
            <person name="Secor G.A."/>
            <person name="Thomma B.P.H.J."/>
            <person name="Van de Peer Y."/>
            <person name="Townsend C.A."/>
            <person name="Bolton M.D."/>
        </authorList>
    </citation>
    <scope>NUCLEOTIDE SEQUENCE [LARGE SCALE GENOMIC DNA]</scope>
    <source>
        <strain evidence="3">CBS538.71</strain>
    </source>
</reference>
<accession>A0A2S6CC97</accession>
<organism evidence="2 3">
    <name type="scientific">Cercospora berteroae</name>
    <dbReference type="NCBI Taxonomy" id="357750"/>
    <lineage>
        <taxon>Eukaryota</taxon>
        <taxon>Fungi</taxon>
        <taxon>Dikarya</taxon>
        <taxon>Ascomycota</taxon>
        <taxon>Pezizomycotina</taxon>
        <taxon>Dothideomycetes</taxon>
        <taxon>Dothideomycetidae</taxon>
        <taxon>Mycosphaerellales</taxon>
        <taxon>Mycosphaerellaceae</taxon>
        <taxon>Cercospora</taxon>
    </lineage>
</organism>